<accession>A0ABQ7H304</accession>
<sequence length="489" mass="53596">MASLPPHQLGAPIARILAVDDLLGKVYASCASSSDKRAFRHATATCYRSKSICSELSSQKTPPHSPAEGITAALSAYPRHAQLKCFVIDTPVPSFSALFKHLLLSDNATSSRARTTLRSVVTLSLVGPGQPRLGSFDATAVALLFPRLQDPHSKSSLDLVFREDPEDPFLSIAAGQVKPTTLSLNSWSASLQSLPSMQQLQCLILVAPSHEQLHNLSMVLCHLPLLHTLSLKSYNYSYEEAFGEHSLAKVRIASPSLRTVVLGRVHPSWPELHTAHLPALQRVHLDGISLDNNLGSSDHATIFLGARFLASWLSTTPLSVAENADGFAFEIDPTWSCEFLESILSTALAPLQPFLATVTKLCTIGLGVGEQAVLSSLTNVFNNLIWWNAQDSSYLEDEIEIWPLLQKLPKLQVLAISIQFAPPKDLLAALKWVADEGRSFRLEVLVCEHDEEGHNDWYDRLSFLADQVCNARFKLLGPSVELVVLRGYD</sequence>
<dbReference type="Proteomes" id="UP000815325">
    <property type="component" value="Unassembled WGS sequence"/>
</dbReference>
<evidence type="ECO:0000313" key="2">
    <source>
        <dbReference type="Proteomes" id="UP000815325"/>
    </source>
</evidence>
<protein>
    <submittedName>
        <fullName evidence="1">Uncharacterized protein</fullName>
    </submittedName>
</protein>
<name>A0ABQ7H304_DUNSA</name>
<evidence type="ECO:0000313" key="1">
    <source>
        <dbReference type="EMBL" id="KAF5841247.1"/>
    </source>
</evidence>
<reference evidence="1" key="1">
    <citation type="submission" date="2017-08" db="EMBL/GenBank/DDBJ databases">
        <authorList>
            <person name="Polle J.E."/>
            <person name="Barry K."/>
            <person name="Cushman J."/>
            <person name="Schmutz J."/>
            <person name="Tran D."/>
            <person name="Hathwaick L.T."/>
            <person name="Yim W.C."/>
            <person name="Jenkins J."/>
            <person name="Mckie-Krisberg Z.M."/>
            <person name="Prochnik S."/>
            <person name="Lindquist E."/>
            <person name="Dockter R.B."/>
            <person name="Adam C."/>
            <person name="Molina H."/>
            <person name="Bunkerborg J."/>
            <person name="Jin E."/>
            <person name="Buchheim M."/>
            <person name="Magnuson J."/>
        </authorList>
    </citation>
    <scope>NUCLEOTIDE SEQUENCE</scope>
    <source>
        <strain evidence="1">CCAP 19/18</strain>
    </source>
</reference>
<gene>
    <name evidence="1" type="ORF">DUNSADRAFT_13701</name>
</gene>
<comment type="caution">
    <text evidence="1">The sequence shown here is derived from an EMBL/GenBank/DDBJ whole genome shotgun (WGS) entry which is preliminary data.</text>
</comment>
<keyword evidence="2" id="KW-1185">Reference proteome</keyword>
<dbReference type="EMBL" id="MU069490">
    <property type="protein sequence ID" value="KAF5841247.1"/>
    <property type="molecule type" value="Genomic_DNA"/>
</dbReference>
<proteinExistence type="predicted"/>
<organism evidence="1 2">
    <name type="scientific">Dunaliella salina</name>
    <name type="common">Green alga</name>
    <name type="synonym">Protococcus salinus</name>
    <dbReference type="NCBI Taxonomy" id="3046"/>
    <lineage>
        <taxon>Eukaryota</taxon>
        <taxon>Viridiplantae</taxon>
        <taxon>Chlorophyta</taxon>
        <taxon>core chlorophytes</taxon>
        <taxon>Chlorophyceae</taxon>
        <taxon>CS clade</taxon>
        <taxon>Chlamydomonadales</taxon>
        <taxon>Dunaliellaceae</taxon>
        <taxon>Dunaliella</taxon>
    </lineage>
</organism>